<evidence type="ECO:0000256" key="6">
    <source>
        <dbReference type="ARBA" id="ARBA00023136"/>
    </source>
</evidence>
<comment type="subunit">
    <text evidence="3">Interacts with ERF2.</text>
</comment>
<dbReference type="EMBL" id="ASGP02000001">
    <property type="protein sequence ID" value="KAH9526950.1"/>
    <property type="molecule type" value="Genomic_DNA"/>
</dbReference>
<accession>A0A922IBD8</accession>
<keyword evidence="9" id="KW-1185">Reference proteome</keyword>
<comment type="subcellular location">
    <subcellularLocation>
        <location evidence="1">Endoplasmic reticulum membrane</location>
        <topology evidence="1">Peripheral membrane protein</topology>
    </subcellularLocation>
</comment>
<proteinExistence type="inferred from homology"/>
<keyword evidence="6" id="KW-0472">Membrane</keyword>
<evidence type="ECO:0000313" key="9">
    <source>
        <dbReference type="Proteomes" id="UP000790347"/>
    </source>
</evidence>
<comment type="caution">
    <text evidence="8">The sequence shown here is derived from an EMBL/GenBank/DDBJ whole genome shotgun (WGS) entry which is preliminary data.</text>
</comment>
<feature type="domain" description="Golgin subfamily A member 7/ERF4" evidence="7">
    <location>
        <begin position="17"/>
        <end position="140"/>
    </location>
</feature>
<dbReference type="Proteomes" id="UP000790347">
    <property type="component" value="Unassembled WGS sequence"/>
</dbReference>
<dbReference type="InterPro" id="IPR051371">
    <property type="entry name" value="Ras_palmitoyltransferase"/>
</dbReference>
<dbReference type="GO" id="GO:0002178">
    <property type="term" value="C:palmitoyltransferase complex"/>
    <property type="evidence" value="ECO:0007669"/>
    <property type="project" value="TreeGrafter"/>
</dbReference>
<gene>
    <name evidence="8" type="primary">GOLGA7</name>
    <name evidence="8" type="ORF">DERF_001004</name>
</gene>
<sequence>MDHQAKPSSTTNTVKKIFIQRDYSQGTNIRFDTTFPKEFRDDKDNKDKDFKNKIDIKTYTDFIITLNTMYGEAEQMNAKVCMESCFACLTAYLTYLCFDTYFDKCLKKISAYIDEQNDIVFHPRGLHVTDPIERGLRVIEISTTISNNNER</sequence>
<dbReference type="PANTHER" id="PTHR13254:SF0">
    <property type="entry name" value="GOLGIN SUBFAMILY A MEMBER 7_ERF4 DOMAIN-CONTAINING PROTEIN"/>
    <property type="match status" value="1"/>
</dbReference>
<dbReference type="InterPro" id="IPR019383">
    <property type="entry name" value="Golgin_A_7/ERF4"/>
</dbReference>
<keyword evidence="5" id="KW-0256">Endoplasmic reticulum</keyword>
<protein>
    <recommendedName>
        <fullName evidence="4">Ras modification protein ERF4</fullName>
    </recommendedName>
</protein>
<evidence type="ECO:0000256" key="3">
    <source>
        <dbReference type="ARBA" id="ARBA00011396"/>
    </source>
</evidence>
<comment type="similarity">
    <text evidence="2">Belongs to the ERF4 family.</text>
</comment>
<evidence type="ECO:0000259" key="7">
    <source>
        <dbReference type="Pfam" id="PF10256"/>
    </source>
</evidence>
<evidence type="ECO:0000313" key="8">
    <source>
        <dbReference type="EMBL" id="KAH9526950.1"/>
    </source>
</evidence>
<dbReference type="GO" id="GO:0006612">
    <property type="term" value="P:protein targeting to membrane"/>
    <property type="evidence" value="ECO:0007669"/>
    <property type="project" value="TreeGrafter"/>
</dbReference>
<evidence type="ECO:0000256" key="2">
    <source>
        <dbReference type="ARBA" id="ARBA00007732"/>
    </source>
</evidence>
<name>A0A922IBD8_DERFA</name>
<reference evidence="8" key="2">
    <citation type="journal article" date="2022" name="Res Sq">
        <title>Comparative Genomics Reveals Insights into the Divergent Evolution of Astigmatic Mites and Household Pest Adaptations.</title>
        <authorList>
            <person name="Xiong Q."/>
            <person name="Wan A.T.-Y."/>
            <person name="Liu X.-Y."/>
            <person name="Fung C.S.-H."/>
            <person name="Xiao X."/>
            <person name="Malainual N."/>
            <person name="Hou J."/>
            <person name="Wang L."/>
            <person name="Wang M."/>
            <person name="Yang K."/>
            <person name="Cui Y."/>
            <person name="Leung E."/>
            <person name="Nong W."/>
            <person name="Shin S.-K."/>
            <person name="Au S."/>
            <person name="Jeong K.Y."/>
            <person name="Chew F.T."/>
            <person name="Hui J."/>
            <person name="Leung T.F."/>
            <person name="Tungtrongchitr A."/>
            <person name="Zhong N."/>
            <person name="Liu Z."/>
            <person name="Tsui S."/>
        </authorList>
    </citation>
    <scope>NUCLEOTIDE SEQUENCE</scope>
    <source>
        <strain evidence="8">Derf</strain>
        <tissue evidence="8">Whole organism</tissue>
    </source>
</reference>
<dbReference type="AlphaFoldDB" id="A0A922IBD8"/>
<reference evidence="8" key="1">
    <citation type="submission" date="2013-05" db="EMBL/GenBank/DDBJ databases">
        <authorList>
            <person name="Yim A.K.Y."/>
            <person name="Chan T.F."/>
            <person name="Ji K.M."/>
            <person name="Liu X.Y."/>
            <person name="Zhou J.W."/>
            <person name="Li R.Q."/>
            <person name="Yang K.Y."/>
            <person name="Li J."/>
            <person name="Li M."/>
            <person name="Law P.T.W."/>
            <person name="Wu Y.L."/>
            <person name="Cai Z.L."/>
            <person name="Qin H."/>
            <person name="Bao Y."/>
            <person name="Leung R.K.K."/>
            <person name="Ng P.K.S."/>
            <person name="Zou J."/>
            <person name="Zhong X.J."/>
            <person name="Ran P.X."/>
            <person name="Zhong N.S."/>
            <person name="Liu Z.G."/>
            <person name="Tsui S.K.W."/>
        </authorList>
    </citation>
    <scope>NUCLEOTIDE SEQUENCE</scope>
    <source>
        <strain evidence="8">Derf</strain>
        <tissue evidence="8">Whole organism</tissue>
    </source>
</reference>
<evidence type="ECO:0000256" key="4">
    <source>
        <dbReference type="ARBA" id="ARBA00018463"/>
    </source>
</evidence>
<dbReference type="Pfam" id="PF10256">
    <property type="entry name" value="Erf4"/>
    <property type="match status" value="1"/>
</dbReference>
<dbReference type="GO" id="GO:0005789">
    <property type="term" value="C:endoplasmic reticulum membrane"/>
    <property type="evidence" value="ECO:0007669"/>
    <property type="project" value="UniProtKB-SubCell"/>
</dbReference>
<dbReference type="PANTHER" id="PTHR13254">
    <property type="entry name" value="GOLGI AUTOANTIGEN, GOLGIN SUBFAMILY A, 7"/>
    <property type="match status" value="1"/>
</dbReference>
<evidence type="ECO:0000256" key="1">
    <source>
        <dbReference type="ARBA" id="ARBA00004406"/>
    </source>
</evidence>
<evidence type="ECO:0000256" key="5">
    <source>
        <dbReference type="ARBA" id="ARBA00022824"/>
    </source>
</evidence>
<organism evidence="8 9">
    <name type="scientific">Dermatophagoides farinae</name>
    <name type="common">American house dust mite</name>
    <dbReference type="NCBI Taxonomy" id="6954"/>
    <lineage>
        <taxon>Eukaryota</taxon>
        <taxon>Metazoa</taxon>
        <taxon>Ecdysozoa</taxon>
        <taxon>Arthropoda</taxon>
        <taxon>Chelicerata</taxon>
        <taxon>Arachnida</taxon>
        <taxon>Acari</taxon>
        <taxon>Acariformes</taxon>
        <taxon>Sarcoptiformes</taxon>
        <taxon>Astigmata</taxon>
        <taxon>Psoroptidia</taxon>
        <taxon>Analgoidea</taxon>
        <taxon>Pyroglyphidae</taxon>
        <taxon>Dermatophagoidinae</taxon>
        <taxon>Dermatophagoides</taxon>
    </lineage>
</organism>